<protein>
    <submittedName>
        <fullName evidence="3">SDR family oxidoreductase</fullName>
    </submittedName>
</protein>
<name>A0A838L3Y6_9SPHN</name>
<dbReference type="PRINTS" id="PR00080">
    <property type="entry name" value="SDRFAMILY"/>
</dbReference>
<comment type="similarity">
    <text evidence="1">Belongs to the short-chain dehydrogenases/reductases (SDR) family.</text>
</comment>
<dbReference type="EMBL" id="JACEIB010000003">
    <property type="protein sequence ID" value="MBA2933630.1"/>
    <property type="molecule type" value="Genomic_DNA"/>
</dbReference>
<dbReference type="FunFam" id="3.40.50.720:FF:000084">
    <property type="entry name" value="Short-chain dehydrogenase reductase"/>
    <property type="match status" value="1"/>
</dbReference>
<dbReference type="InterPro" id="IPR002347">
    <property type="entry name" value="SDR_fam"/>
</dbReference>
<evidence type="ECO:0000313" key="3">
    <source>
        <dbReference type="EMBL" id="MBA2933630.1"/>
    </source>
</evidence>
<dbReference type="PANTHER" id="PTHR43180">
    <property type="entry name" value="3-OXOACYL-(ACYL-CARRIER-PROTEIN) REDUCTASE (AFU_ORTHOLOGUE AFUA_6G11210)"/>
    <property type="match status" value="1"/>
</dbReference>
<dbReference type="Pfam" id="PF13561">
    <property type="entry name" value="adh_short_C2"/>
    <property type="match status" value="1"/>
</dbReference>
<evidence type="ECO:0000256" key="1">
    <source>
        <dbReference type="ARBA" id="ARBA00006484"/>
    </source>
</evidence>
<dbReference type="RefSeq" id="WP_160363446.1">
    <property type="nucleotide sequence ID" value="NZ_JACEIB010000003.1"/>
</dbReference>
<comment type="caution">
    <text evidence="3">The sequence shown here is derived from an EMBL/GenBank/DDBJ whole genome shotgun (WGS) entry which is preliminary data.</text>
</comment>
<evidence type="ECO:0000313" key="4">
    <source>
        <dbReference type="Proteomes" id="UP000570166"/>
    </source>
</evidence>
<dbReference type="GO" id="GO:0016491">
    <property type="term" value="F:oxidoreductase activity"/>
    <property type="evidence" value="ECO:0007669"/>
    <property type="project" value="UniProtKB-KW"/>
</dbReference>
<sequence length="276" mass="28868">MRRLEDKVAFMTGAAGGIGSATVRRFVSEGARVAIADIDGARARALAEEIGPATIAFTLDIGDEPAFKAAIDATVAHFGKLDILFNNAALVDAESLQYDSNVVDIPNRVWERTMQVNVNGFLYGCRHAIPHMAAAGGGAIVNMASGAGVAGDHARIAYGTSKAAVIALTKYIATQHGRQRIRCNAIAPGPIVTPNSKAFAKEFAIIARHNPMGEPGKPEDVAALAAYLAADESGYVNGQVITIDGGMSAHHAHVMDMQDHVDAMTARAQTTHPGTA</sequence>
<dbReference type="CDD" id="cd05233">
    <property type="entry name" value="SDR_c"/>
    <property type="match status" value="1"/>
</dbReference>
<dbReference type="Proteomes" id="UP000570166">
    <property type="component" value="Unassembled WGS sequence"/>
</dbReference>
<dbReference type="SUPFAM" id="SSF51735">
    <property type="entry name" value="NAD(P)-binding Rossmann-fold domains"/>
    <property type="match status" value="1"/>
</dbReference>
<accession>A0A838L3Y6</accession>
<reference evidence="3 4" key="1">
    <citation type="submission" date="2020-07" db="EMBL/GenBank/DDBJ databases">
        <authorList>
            <person name="Sun Q."/>
        </authorList>
    </citation>
    <scope>NUCLEOTIDE SEQUENCE [LARGE SCALE GENOMIC DNA]</scope>
    <source>
        <strain evidence="3 4">CGMCC 1.13654</strain>
    </source>
</reference>
<dbReference type="AlphaFoldDB" id="A0A838L3Y6"/>
<gene>
    <name evidence="3" type="ORF">HZF05_05915</name>
</gene>
<organism evidence="3 4">
    <name type="scientific">Sphingomonas chungangi</name>
    <dbReference type="NCBI Taxonomy" id="2683589"/>
    <lineage>
        <taxon>Bacteria</taxon>
        <taxon>Pseudomonadati</taxon>
        <taxon>Pseudomonadota</taxon>
        <taxon>Alphaproteobacteria</taxon>
        <taxon>Sphingomonadales</taxon>
        <taxon>Sphingomonadaceae</taxon>
        <taxon>Sphingomonas</taxon>
    </lineage>
</organism>
<dbReference type="InterPro" id="IPR036291">
    <property type="entry name" value="NAD(P)-bd_dom_sf"/>
</dbReference>
<keyword evidence="4" id="KW-1185">Reference proteome</keyword>
<proteinExistence type="inferred from homology"/>
<evidence type="ECO:0000256" key="2">
    <source>
        <dbReference type="ARBA" id="ARBA00023002"/>
    </source>
</evidence>
<dbReference type="Gene3D" id="3.40.50.720">
    <property type="entry name" value="NAD(P)-binding Rossmann-like Domain"/>
    <property type="match status" value="1"/>
</dbReference>
<dbReference type="PRINTS" id="PR00081">
    <property type="entry name" value="GDHRDH"/>
</dbReference>
<dbReference type="PANTHER" id="PTHR43180:SF66">
    <property type="entry name" value="SHORT-CHAIN DEHYDROGENASE_REDUCTASE FAMILY PROTEIN"/>
    <property type="match status" value="1"/>
</dbReference>
<keyword evidence="2" id="KW-0560">Oxidoreductase</keyword>